<dbReference type="Proteomes" id="UP000799324">
    <property type="component" value="Unassembled WGS sequence"/>
</dbReference>
<evidence type="ECO:0000313" key="3">
    <source>
        <dbReference type="Proteomes" id="UP000799324"/>
    </source>
</evidence>
<protein>
    <submittedName>
        <fullName evidence="2">Uncharacterized protein</fullName>
    </submittedName>
</protein>
<accession>A0A6A6TGR2</accession>
<gene>
    <name evidence="2" type="ORF">K491DRAFT_676341</name>
</gene>
<feature type="compositionally biased region" description="Acidic residues" evidence="1">
    <location>
        <begin position="191"/>
        <end position="207"/>
    </location>
</feature>
<dbReference type="AlphaFoldDB" id="A0A6A6TGR2"/>
<organism evidence="2 3">
    <name type="scientific">Lophiostoma macrostomum CBS 122681</name>
    <dbReference type="NCBI Taxonomy" id="1314788"/>
    <lineage>
        <taxon>Eukaryota</taxon>
        <taxon>Fungi</taxon>
        <taxon>Dikarya</taxon>
        <taxon>Ascomycota</taxon>
        <taxon>Pezizomycotina</taxon>
        <taxon>Dothideomycetes</taxon>
        <taxon>Pleosporomycetidae</taxon>
        <taxon>Pleosporales</taxon>
        <taxon>Lophiostomataceae</taxon>
        <taxon>Lophiostoma</taxon>
    </lineage>
</organism>
<proteinExistence type="predicted"/>
<evidence type="ECO:0000313" key="2">
    <source>
        <dbReference type="EMBL" id="KAF2658521.1"/>
    </source>
</evidence>
<evidence type="ECO:0000256" key="1">
    <source>
        <dbReference type="SAM" id="MobiDB-lite"/>
    </source>
</evidence>
<name>A0A6A6TGR2_9PLEO</name>
<feature type="region of interest" description="Disordered" evidence="1">
    <location>
        <begin position="191"/>
        <end position="214"/>
    </location>
</feature>
<sequence>MWRRPVGLFLKYTLPNTLQSFLDEVRNNAPTNIEYRGYQKAREKISNTISAPNYAPDVLAARAVKREESNQTIGEHLDEFESFRDVNLCTFDELVQMIFEASLKGNLRTLQSPAVSLAGSAGNVRKPNLTIRKLAKEHTDSAVYSHHYNHPEFFYDSNRRYKSIINQTYARGVATQSPLRNQVMDFDSESDDIQASDEEAVYEEDRFDEPPSIYGVHGRNVETLQFNSRKLKRPIENDG</sequence>
<keyword evidence="3" id="KW-1185">Reference proteome</keyword>
<dbReference type="EMBL" id="MU004314">
    <property type="protein sequence ID" value="KAF2658521.1"/>
    <property type="molecule type" value="Genomic_DNA"/>
</dbReference>
<reference evidence="2" key="1">
    <citation type="journal article" date="2020" name="Stud. Mycol.">
        <title>101 Dothideomycetes genomes: a test case for predicting lifestyles and emergence of pathogens.</title>
        <authorList>
            <person name="Haridas S."/>
            <person name="Albert R."/>
            <person name="Binder M."/>
            <person name="Bloem J."/>
            <person name="Labutti K."/>
            <person name="Salamov A."/>
            <person name="Andreopoulos B."/>
            <person name="Baker S."/>
            <person name="Barry K."/>
            <person name="Bills G."/>
            <person name="Bluhm B."/>
            <person name="Cannon C."/>
            <person name="Castanera R."/>
            <person name="Culley D."/>
            <person name="Daum C."/>
            <person name="Ezra D."/>
            <person name="Gonzalez J."/>
            <person name="Henrissat B."/>
            <person name="Kuo A."/>
            <person name="Liang C."/>
            <person name="Lipzen A."/>
            <person name="Lutzoni F."/>
            <person name="Magnuson J."/>
            <person name="Mondo S."/>
            <person name="Nolan M."/>
            <person name="Ohm R."/>
            <person name="Pangilinan J."/>
            <person name="Park H.-J."/>
            <person name="Ramirez L."/>
            <person name="Alfaro M."/>
            <person name="Sun H."/>
            <person name="Tritt A."/>
            <person name="Yoshinaga Y."/>
            <person name="Zwiers L.-H."/>
            <person name="Turgeon B."/>
            <person name="Goodwin S."/>
            <person name="Spatafora J."/>
            <person name="Crous P."/>
            <person name="Grigoriev I."/>
        </authorList>
    </citation>
    <scope>NUCLEOTIDE SEQUENCE</scope>
    <source>
        <strain evidence="2">CBS 122681</strain>
    </source>
</reference>